<protein>
    <submittedName>
        <fullName evidence="2">Uncharacterized protein</fullName>
    </submittedName>
</protein>
<sequence length="152" mass="16978">MISRIPTLARYLLQLFIQLVHFHLVALLSVTCPQGSQALTLQPLVTQGWLWSGLLVPFPPCPTLVSLTLGCTTLLQEQHSRTPQPIIQSLMVLLASQWRQPWQPPKQDGITHICLHLTLQTPLTKVRMGRSNPLHLHIICTTPPPLAHTSSL</sequence>
<evidence type="ECO:0000313" key="2">
    <source>
        <dbReference type="EMBL" id="MEQ2180694.1"/>
    </source>
</evidence>
<reference evidence="2 3" key="1">
    <citation type="submission" date="2021-06" db="EMBL/GenBank/DDBJ databases">
        <authorList>
            <person name="Palmer J.M."/>
        </authorList>
    </citation>
    <scope>NUCLEOTIDE SEQUENCE [LARGE SCALE GENOMIC DNA]</scope>
    <source>
        <strain evidence="2 3">GA_2019</strain>
        <tissue evidence="2">Muscle</tissue>
    </source>
</reference>
<organism evidence="2 3">
    <name type="scientific">Goodea atripinnis</name>
    <dbReference type="NCBI Taxonomy" id="208336"/>
    <lineage>
        <taxon>Eukaryota</taxon>
        <taxon>Metazoa</taxon>
        <taxon>Chordata</taxon>
        <taxon>Craniata</taxon>
        <taxon>Vertebrata</taxon>
        <taxon>Euteleostomi</taxon>
        <taxon>Actinopterygii</taxon>
        <taxon>Neopterygii</taxon>
        <taxon>Teleostei</taxon>
        <taxon>Neoteleostei</taxon>
        <taxon>Acanthomorphata</taxon>
        <taxon>Ovalentaria</taxon>
        <taxon>Atherinomorphae</taxon>
        <taxon>Cyprinodontiformes</taxon>
        <taxon>Goodeidae</taxon>
        <taxon>Goodea</taxon>
    </lineage>
</organism>
<dbReference type="Proteomes" id="UP001476798">
    <property type="component" value="Unassembled WGS sequence"/>
</dbReference>
<feature type="chain" id="PRO_5045610391" evidence="1">
    <location>
        <begin position="39"/>
        <end position="152"/>
    </location>
</feature>
<evidence type="ECO:0000313" key="3">
    <source>
        <dbReference type="Proteomes" id="UP001476798"/>
    </source>
</evidence>
<gene>
    <name evidence="2" type="ORF">GOODEAATRI_003849</name>
</gene>
<proteinExistence type="predicted"/>
<comment type="caution">
    <text evidence="2">The sequence shown here is derived from an EMBL/GenBank/DDBJ whole genome shotgun (WGS) entry which is preliminary data.</text>
</comment>
<name>A0ABV0PB41_9TELE</name>
<dbReference type="EMBL" id="JAHRIO010070120">
    <property type="protein sequence ID" value="MEQ2180694.1"/>
    <property type="molecule type" value="Genomic_DNA"/>
</dbReference>
<keyword evidence="1" id="KW-0732">Signal</keyword>
<keyword evidence="3" id="KW-1185">Reference proteome</keyword>
<feature type="signal peptide" evidence="1">
    <location>
        <begin position="1"/>
        <end position="38"/>
    </location>
</feature>
<evidence type="ECO:0000256" key="1">
    <source>
        <dbReference type="SAM" id="SignalP"/>
    </source>
</evidence>
<accession>A0ABV0PB41</accession>